<proteinExistence type="predicted"/>
<organism evidence="5 7">
    <name type="scientific">Punica granatum</name>
    <name type="common">Pomegranate</name>
    <dbReference type="NCBI Taxonomy" id="22663"/>
    <lineage>
        <taxon>Eukaryota</taxon>
        <taxon>Viridiplantae</taxon>
        <taxon>Streptophyta</taxon>
        <taxon>Embryophyta</taxon>
        <taxon>Tracheophyta</taxon>
        <taxon>Spermatophyta</taxon>
        <taxon>Magnoliopsida</taxon>
        <taxon>eudicotyledons</taxon>
        <taxon>Gunneridae</taxon>
        <taxon>Pentapetalae</taxon>
        <taxon>rosids</taxon>
        <taxon>malvids</taxon>
        <taxon>Myrtales</taxon>
        <taxon>Lythraceae</taxon>
        <taxon>Punica</taxon>
    </lineage>
</organism>
<evidence type="ECO:0000313" key="8">
    <source>
        <dbReference type="Proteomes" id="UP000233551"/>
    </source>
</evidence>
<sequence length="376" mass="41199">MSGSGNLPSLELANSEDSEIGGSDSNPIIPGLPDDIAELCLLHVPYPYQALVRSVCSSWNRVIEDPNFLVSRKSLSLSLWYLFVCSFHKSTARIQWQALDPRSGSWFVLPPMPAHKGASAPAFAFASAPRQGKLFVLGGSHKDTKSAMGTTVMYHASTNRWSLLAPMRNPRAFFTAGCVGGKIVAAGGCRPPLCTTLSAVECYDMKTDTWSQAAAMRPGLVKYDSAVVGNRLYLTEGWTWPFTFTPRGLVYDPDKDTWQEMRAGMREGWTGIGVVLKDRLFVVSEHGDHRLKVYCPEGDTWKYVNGDRFPCEALKKPFAVSGGDHGVIYVVASGLHVGVGRVFEMEDGEFSVTWEVAAAPKAFHDFSPCNAQLLYA</sequence>
<reference evidence="7" key="1">
    <citation type="journal article" date="2017" name="Plant J.">
        <title>The pomegranate (Punica granatum L.) genome and the genomics of punicalagin biosynthesis.</title>
        <authorList>
            <person name="Qin G."/>
            <person name="Xu C."/>
            <person name="Ming R."/>
            <person name="Tang H."/>
            <person name="Guyot R."/>
            <person name="Kramer E.M."/>
            <person name="Hu Y."/>
            <person name="Yi X."/>
            <person name="Qi Y."/>
            <person name="Xu X."/>
            <person name="Gao Z."/>
            <person name="Pan H."/>
            <person name="Jian J."/>
            <person name="Tian Y."/>
            <person name="Yue Z."/>
            <person name="Xu Y."/>
        </authorList>
    </citation>
    <scope>NUCLEOTIDE SEQUENCE [LARGE SCALE GENOMIC DNA]</scope>
    <source>
        <strain evidence="7">cv. Dabenzi</strain>
    </source>
</reference>
<dbReference type="InterPro" id="IPR001810">
    <property type="entry name" value="F-box_dom"/>
</dbReference>
<feature type="domain" description="F-box" evidence="4">
    <location>
        <begin position="32"/>
        <end position="72"/>
    </location>
</feature>
<dbReference type="Proteomes" id="UP000197138">
    <property type="component" value="Unassembled WGS sequence"/>
</dbReference>
<dbReference type="Pfam" id="PF01344">
    <property type="entry name" value="Kelch_1"/>
    <property type="match status" value="1"/>
</dbReference>
<dbReference type="EMBL" id="PGOL01001988">
    <property type="protein sequence ID" value="PKI51848.1"/>
    <property type="molecule type" value="Genomic_DNA"/>
</dbReference>
<evidence type="ECO:0000259" key="4">
    <source>
        <dbReference type="SMART" id="SM00256"/>
    </source>
</evidence>
<dbReference type="Pfam" id="PF00646">
    <property type="entry name" value="F-box"/>
    <property type="match status" value="1"/>
</dbReference>
<dbReference type="OrthoDB" id="45365at2759"/>
<evidence type="ECO:0000256" key="3">
    <source>
        <dbReference type="SAM" id="MobiDB-lite"/>
    </source>
</evidence>
<dbReference type="PANTHER" id="PTHR46344">
    <property type="entry name" value="OS02G0202900 PROTEIN"/>
    <property type="match status" value="1"/>
</dbReference>
<dbReference type="PANTHER" id="PTHR46344:SF4">
    <property type="entry name" value="OS07G0153400 PROTEIN"/>
    <property type="match status" value="1"/>
</dbReference>
<dbReference type="InterPro" id="IPR036047">
    <property type="entry name" value="F-box-like_dom_sf"/>
</dbReference>
<comment type="caution">
    <text evidence="5">The sequence shown here is derived from an EMBL/GenBank/DDBJ whole genome shotgun (WGS) entry which is preliminary data.</text>
</comment>
<dbReference type="STRING" id="22663.A0A218WY12"/>
<dbReference type="EMBL" id="MTKT01002590">
    <property type="protein sequence ID" value="OWM77270.1"/>
    <property type="molecule type" value="Genomic_DNA"/>
</dbReference>
<evidence type="ECO:0000313" key="6">
    <source>
        <dbReference type="EMBL" id="PKI51848.1"/>
    </source>
</evidence>
<dbReference type="InterPro" id="IPR015915">
    <property type="entry name" value="Kelch-typ_b-propeller"/>
</dbReference>
<dbReference type="SMART" id="SM00612">
    <property type="entry name" value="Kelch"/>
    <property type="match status" value="2"/>
</dbReference>
<dbReference type="SUPFAM" id="SSF81383">
    <property type="entry name" value="F-box domain"/>
    <property type="match status" value="1"/>
</dbReference>
<protein>
    <recommendedName>
        <fullName evidence="4">F-box domain-containing protein</fullName>
    </recommendedName>
</protein>
<evidence type="ECO:0000313" key="7">
    <source>
        <dbReference type="Proteomes" id="UP000197138"/>
    </source>
</evidence>
<dbReference type="SMART" id="SM00256">
    <property type="entry name" value="FBOX"/>
    <property type="match status" value="1"/>
</dbReference>
<keyword evidence="2" id="KW-0677">Repeat</keyword>
<evidence type="ECO:0000313" key="5">
    <source>
        <dbReference type="EMBL" id="OWM77270.1"/>
    </source>
</evidence>
<dbReference type="Gene3D" id="2.120.10.80">
    <property type="entry name" value="Kelch-type beta propeller"/>
    <property type="match status" value="1"/>
</dbReference>
<dbReference type="SUPFAM" id="SSF117281">
    <property type="entry name" value="Kelch motif"/>
    <property type="match status" value="1"/>
</dbReference>
<evidence type="ECO:0000256" key="1">
    <source>
        <dbReference type="ARBA" id="ARBA00022441"/>
    </source>
</evidence>
<dbReference type="Proteomes" id="UP000233551">
    <property type="component" value="Unassembled WGS sequence"/>
</dbReference>
<accession>A0A218WY12</accession>
<evidence type="ECO:0000256" key="2">
    <source>
        <dbReference type="ARBA" id="ARBA00022737"/>
    </source>
</evidence>
<gene>
    <name evidence="5" type="ORF">CDL15_Pgr028907</name>
    <name evidence="6" type="ORF">CRG98_027766</name>
</gene>
<dbReference type="CDD" id="cd22152">
    <property type="entry name" value="F-box_AtAFR-like"/>
    <property type="match status" value="1"/>
</dbReference>
<reference evidence="5" key="2">
    <citation type="submission" date="2017-06" db="EMBL/GenBank/DDBJ databases">
        <title>The pomegranate genome and the genomics of punicalagin biosynthesis.</title>
        <authorList>
            <person name="Xu C."/>
        </authorList>
    </citation>
    <scope>NUCLEOTIDE SEQUENCE [LARGE SCALE GENOMIC DNA]</scope>
    <source>
        <tissue evidence="5">Fresh leaf</tissue>
    </source>
</reference>
<keyword evidence="8" id="KW-1185">Reference proteome</keyword>
<reference evidence="6 8" key="3">
    <citation type="submission" date="2017-11" db="EMBL/GenBank/DDBJ databases">
        <title>De-novo sequencing of pomegranate (Punica granatum L.) genome.</title>
        <authorList>
            <person name="Akparov Z."/>
            <person name="Amiraslanov A."/>
            <person name="Hajiyeva S."/>
            <person name="Abbasov M."/>
            <person name="Kaur K."/>
            <person name="Hamwieh A."/>
            <person name="Solovyev V."/>
            <person name="Salamov A."/>
            <person name="Braich B."/>
            <person name="Kosarev P."/>
            <person name="Mahmoud A."/>
            <person name="Hajiyev E."/>
            <person name="Babayeva S."/>
            <person name="Izzatullayeva V."/>
            <person name="Mammadov A."/>
            <person name="Mammadov A."/>
            <person name="Sharifova S."/>
            <person name="Ojaghi J."/>
            <person name="Eynullazada K."/>
            <person name="Bayramov B."/>
            <person name="Abdulazimova A."/>
            <person name="Shahmuradov I."/>
        </authorList>
    </citation>
    <scope>NUCLEOTIDE SEQUENCE [LARGE SCALE GENOMIC DNA]</scope>
    <source>
        <strain evidence="6">AG2017</strain>
        <strain evidence="8">cv. AG2017</strain>
        <tissue evidence="6">Leaf</tissue>
    </source>
</reference>
<name>A0A218WY12_PUNGR</name>
<dbReference type="AlphaFoldDB" id="A0A218WY12"/>
<dbReference type="GeneID" id="116189093"/>
<keyword evidence="1" id="KW-0880">Kelch repeat</keyword>
<dbReference type="InterPro" id="IPR006652">
    <property type="entry name" value="Kelch_1"/>
</dbReference>
<feature type="region of interest" description="Disordered" evidence="3">
    <location>
        <begin position="1"/>
        <end position="24"/>
    </location>
</feature>